<comment type="caution">
    <text evidence="2">The sequence shown here is derived from an EMBL/GenBank/DDBJ whole genome shotgun (WGS) entry which is preliminary data.</text>
</comment>
<sequence length="102" mass="10819">MMMAGGGDGGGAAAMDHNGIYTDPNLHSLQQQSQMEADNPDSRKRPLETPTEEAGCTKRTNTGAQHLCALEASPVFMAVASYPNREDRLPDSENGLLSSGQL</sequence>
<protein>
    <submittedName>
        <fullName evidence="2">Uncharacterized protein</fullName>
    </submittedName>
</protein>
<feature type="region of interest" description="Disordered" evidence="1">
    <location>
        <begin position="1"/>
        <end position="60"/>
    </location>
</feature>
<evidence type="ECO:0000256" key="1">
    <source>
        <dbReference type="SAM" id="MobiDB-lite"/>
    </source>
</evidence>
<proteinExistence type="predicted"/>
<feature type="compositionally biased region" description="Gly residues" evidence="1">
    <location>
        <begin position="1"/>
        <end position="12"/>
    </location>
</feature>
<gene>
    <name evidence="2" type="ORF">XENORESO_009907</name>
</gene>
<dbReference type="Proteomes" id="UP001444071">
    <property type="component" value="Unassembled WGS sequence"/>
</dbReference>
<organism evidence="2 3">
    <name type="scientific">Xenotaenia resolanae</name>
    <dbReference type="NCBI Taxonomy" id="208358"/>
    <lineage>
        <taxon>Eukaryota</taxon>
        <taxon>Metazoa</taxon>
        <taxon>Chordata</taxon>
        <taxon>Craniata</taxon>
        <taxon>Vertebrata</taxon>
        <taxon>Euteleostomi</taxon>
        <taxon>Actinopterygii</taxon>
        <taxon>Neopterygii</taxon>
        <taxon>Teleostei</taxon>
        <taxon>Neoteleostei</taxon>
        <taxon>Acanthomorphata</taxon>
        <taxon>Ovalentaria</taxon>
        <taxon>Atherinomorphae</taxon>
        <taxon>Cyprinodontiformes</taxon>
        <taxon>Goodeidae</taxon>
        <taxon>Xenotaenia</taxon>
    </lineage>
</organism>
<dbReference type="EMBL" id="JAHRIM010033106">
    <property type="protein sequence ID" value="MEQ2265613.1"/>
    <property type="molecule type" value="Genomic_DNA"/>
</dbReference>
<reference evidence="2 3" key="1">
    <citation type="submission" date="2021-06" db="EMBL/GenBank/DDBJ databases">
        <authorList>
            <person name="Palmer J.M."/>
        </authorList>
    </citation>
    <scope>NUCLEOTIDE SEQUENCE [LARGE SCALE GENOMIC DNA]</scope>
    <source>
        <strain evidence="2 3">XR_2019</strain>
        <tissue evidence="2">Muscle</tissue>
    </source>
</reference>
<accession>A0ABV0W9K0</accession>
<evidence type="ECO:0000313" key="3">
    <source>
        <dbReference type="Proteomes" id="UP001444071"/>
    </source>
</evidence>
<evidence type="ECO:0000313" key="2">
    <source>
        <dbReference type="EMBL" id="MEQ2265613.1"/>
    </source>
</evidence>
<feature type="compositionally biased region" description="Polar residues" evidence="1">
    <location>
        <begin position="25"/>
        <end position="36"/>
    </location>
</feature>
<keyword evidence="3" id="KW-1185">Reference proteome</keyword>
<name>A0ABV0W9K0_9TELE</name>